<dbReference type="AlphaFoldDB" id="A0A1H1VAQ2"/>
<evidence type="ECO:0000313" key="1">
    <source>
        <dbReference type="EMBL" id="SDS81805.1"/>
    </source>
</evidence>
<protein>
    <submittedName>
        <fullName evidence="1">Uncharacterized protein</fullName>
    </submittedName>
</protein>
<organism evidence="1 2">
    <name type="scientific">Bradyrhizobium canariense</name>
    <dbReference type="NCBI Taxonomy" id="255045"/>
    <lineage>
        <taxon>Bacteria</taxon>
        <taxon>Pseudomonadati</taxon>
        <taxon>Pseudomonadota</taxon>
        <taxon>Alphaproteobacteria</taxon>
        <taxon>Hyphomicrobiales</taxon>
        <taxon>Nitrobacteraceae</taxon>
        <taxon>Bradyrhizobium</taxon>
    </lineage>
</organism>
<proteinExistence type="predicted"/>
<name>A0A1H1VAQ2_9BRAD</name>
<evidence type="ECO:0000313" key="2">
    <source>
        <dbReference type="Proteomes" id="UP000243904"/>
    </source>
</evidence>
<sequence>MIQIVLHRNLSLVIACSDGMRWVRGDTSHGWQDKSRKVRRVGRLGIASKFNHTGNIAKTRHNLPFLLARCSSSVFDTLGRIR</sequence>
<gene>
    <name evidence="1" type="ORF">SAMN05444158_3322</name>
</gene>
<accession>A0A1H1VAQ2</accession>
<reference evidence="2" key="1">
    <citation type="submission" date="2016-10" db="EMBL/GenBank/DDBJ databases">
        <authorList>
            <person name="Varghese N."/>
            <person name="Submissions S."/>
        </authorList>
    </citation>
    <scope>NUCLEOTIDE SEQUENCE [LARGE SCALE GENOMIC DNA]</scope>
    <source>
        <strain evidence="2">GAS369</strain>
    </source>
</reference>
<dbReference type="EMBL" id="LT629750">
    <property type="protein sequence ID" value="SDS81805.1"/>
    <property type="molecule type" value="Genomic_DNA"/>
</dbReference>
<keyword evidence="2" id="KW-1185">Reference proteome</keyword>
<dbReference type="Proteomes" id="UP000243904">
    <property type="component" value="Chromosome I"/>
</dbReference>